<dbReference type="Gene3D" id="1.25.10.20">
    <property type="entry name" value="Vitellinogen, superhelical"/>
    <property type="match status" value="1"/>
</dbReference>
<keyword evidence="11" id="KW-1185">Reference proteome</keyword>
<evidence type="ECO:0000256" key="7">
    <source>
        <dbReference type="SAM" id="MobiDB-lite"/>
    </source>
</evidence>
<proteinExistence type="predicted"/>
<keyword evidence="3" id="KW-0758">Storage protein</keyword>
<keyword evidence="1" id="KW-0597">Phosphoprotein</keyword>
<dbReference type="InterPro" id="IPR001846">
    <property type="entry name" value="VWF_type-D"/>
</dbReference>
<keyword evidence="2" id="KW-0732">Signal</keyword>
<gene>
    <name evidence="10" type="primary">Vtg2_0</name>
    <name evidence="10" type="ORF">GALDEA_R05492</name>
</gene>
<feature type="compositionally biased region" description="Basic residues" evidence="7">
    <location>
        <begin position="1130"/>
        <end position="1145"/>
    </location>
</feature>
<dbReference type="InterPro" id="IPR015255">
    <property type="entry name" value="Vitellinogen_open_b-sht"/>
</dbReference>
<dbReference type="Pfam" id="PF00094">
    <property type="entry name" value="VWD"/>
    <property type="match status" value="1"/>
</dbReference>
<dbReference type="OrthoDB" id="5956066at2759"/>
<dbReference type="InterPro" id="IPR015258">
    <property type="entry name" value="Vitellinogen_b-sht_shell"/>
</dbReference>
<dbReference type="GO" id="GO:0045735">
    <property type="term" value="F:nutrient reservoir activity"/>
    <property type="evidence" value="ECO:0007669"/>
    <property type="project" value="UniProtKB-KW"/>
</dbReference>
<dbReference type="InterPro" id="IPR011030">
    <property type="entry name" value="Lipovitellin_superhlx_dom"/>
</dbReference>
<accession>A0A7K9THT0</accession>
<evidence type="ECO:0000259" key="8">
    <source>
        <dbReference type="PROSITE" id="PS51211"/>
    </source>
</evidence>
<evidence type="ECO:0000256" key="3">
    <source>
        <dbReference type="ARBA" id="ARBA00022761"/>
    </source>
</evidence>
<dbReference type="InterPro" id="IPR037088">
    <property type="entry name" value="Vitellinogen_b-sht_shell_sf"/>
</dbReference>
<evidence type="ECO:0000256" key="4">
    <source>
        <dbReference type="ARBA" id="ARBA00023157"/>
    </source>
</evidence>
<feature type="disulfide bond" evidence="6">
    <location>
        <begin position="148"/>
        <end position="174"/>
    </location>
</feature>
<dbReference type="Pfam" id="PF09172">
    <property type="entry name" value="Vit_open_b-sht"/>
    <property type="match status" value="1"/>
</dbReference>
<feature type="domain" description="VWFD" evidence="9">
    <location>
        <begin position="1433"/>
        <end position="1610"/>
    </location>
</feature>
<feature type="compositionally biased region" description="Basic residues" evidence="7">
    <location>
        <begin position="1082"/>
        <end position="1092"/>
    </location>
</feature>
<evidence type="ECO:0000256" key="6">
    <source>
        <dbReference type="PROSITE-ProRule" id="PRU00557"/>
    </source>
</evidence>
<feature type="domain" description="Vitellogenin" evidence="8">
    <location>
        <begin position="10"/>
        <end position="648"/>
    </location>
</feature>
<feature type="non-terminal residue" evidence="10">
    <location>
        <position position="1703"/>
    </location>
</feature>
<dbReference type="FunFam" id="2.30.230.10:FF:000002">
    <property type="entry name" value="Vitellogenin 7"/>
    <property type="match status" value="1"/>
</dbReference>
<feature type="region of interest" description="Disordered" evidence="7">
    <location>
        <begin position="1082"/>
        <end position="1178"/>
    </location>
</feature>
<comment type="caution">
    <text evidence="10">The sequence shown here is derived from an EMBL/GenBank/DDBJ whole genome shotgun (WGS) entry which is preliminary data.</text>
</comment>
<dbReference type="SMART" id="SM00638">
    <property type="entry name" value="LPD_N"/>
    <property type="match status" value="1"/>
</dbReference>
<keyword evidence="4 6" id="KW-1015">Disulfide bond</keyword>
<dbReference type="GO" id="GO:0032355">
    <property type="term" value="P:response to estradiol"/>
    <property type="evidence" value="ECO:0007669"/>
    <property type="project" value="TreeGrafter"/>
</dbReference>
<feature type="compositionally biased region" description="Low complexity" evidence="7">
    <location>
        <begin position="1108"/>
        <end position="1121"/>
    </location>
</feature>
<dbReference type="SUPFAM" id="SSF48431">
    <property type="entry name" value="Lipovitellin-phosvitin complex, superhelical domain"/>
    <property type="match status" value="1"/>
</dbReference>
<evidence type="ECO:0000313" key="10">
    <source>
        <dbReference type="EMBL" id="NXI48062.1"/>
    </source>
</evidence>
<feature type="disulfide bond" evidence="6">
    <location>
        <begin position="190"/>
        <end position="193"/>
    </location>
</feature>
<evidence type="ECO:0000256" key="2">
    <source>
        <dbReference type="ARBA" id="ARBA00022729"/>
    </source>
</evidence>
<feature type="compositionally biased region" description="Polar residues" evidence="7">
    <location>
        <begin position="926"/>
        <end position="935"/>
    </location>
</feature>
<dbReference type="GO" id="GO:0005319">
    <property type="term" value="F:lipid transporter activity"/>
    <property type="evidence" value="ECO:0007669"/>
    <property type="project" value="InterPro"/>
</dbReference>
<dbReference type="Pfam" id="PF01347">
    <property type="entry name" value="Vitellogenin_N"/>
    <property type="match status" value="1"/>
</dbReference>
<dbReference type="InterPro" id="IPR050733">
    <property type="entry name" value="Vitellogenin/Apolipophorin"/>
</dbReference>
<dbReference type="InterPro" id="IPR001747">
    <property type="entry name" value="Vitellogenin_N"/>
</dbReference>
<dbReference type="Proteomes" id="UP000566440">
    <property type="component" value="Unassembled WGS sequence"/>
</dbReference>
<dbReference type="InterPro" id="IPR015816">
    <property type="entry name" value="Vitellinogen_b-sht_N"/>
</dbReference>
<dbReference type="GO" id="GO:0071391">
    <property type="term" value="P:cellular response to estrogen stimulus"/>
    <property type="evidence" value="ECO:0007669"/>
    <property type="project" value="TreeGrafter"/>
</dbReference>
<dbReference type="PANTHER" id="PTHR23345:SF15">
    <property type="entry name" value="VITELLOGENIN 1-RELATED"/>
    <property type="match status" value="1"/>
</dbReference>
<sequence>IFFFSIEPVFHTGKTYLYSYKSFILHGLPNRGLAMAGVRLTCKLEISCVSHSDHLLQIRSPKLEEYNGFWPMDPFTPSSRLTETITACFSQAFKFEYTEGRVGSIYAPEDCPILCTNLVRGILNLMQITIKKSQNVYELQEAGIEGICQTRYVIQDDSKNNRATISKSKDLMDCQEKVVKNMGMAYIRPCPTCSLKVRNIKGTVMFTYKMKYDESGALLTSATSKQMYQISPFNEPNGAAVIEARQELSLVDIKRTPISAPKTRLQNQGSLRYHFSGELLQMPIPLTRIKNPDLQLTETLLQLVQNSKEGASKEASVKFLKMVQLFRIVNLDQIESSWVQFANDLPYRHFFLSAICAAGVTDTFRFLKQKIHDEKLSSWEAAVTLPLAFHFVTPNRQTLEVASAFLTCPQIQKVLMHRIIVYLGYGSMVNKYCAQTALCPNELLQPLHDLATEAASKGDTKGMALALKATGNAGQLASIKPILKFLPTFSPSAASLPNRIHADAMLALRKIARKDPEKVREISLQVFMDNTLAPNVRMVACIVLFETKPALPTVTAIAISLLTEPSLQVASFTYSHMKALATSRIPQLYNLSAACNIAIKLLSPRLDMLSYRYSKVIHVGQYSSEYQAGAIWRVYLMNSPSTMFPSDIITKLRGYYANTATDIIEVAFRSQSLTKLIRKQNIPFAEYDTYKILKELSKTLSGWKELPPEDPLISSYVKVLGQEIAFADIDKDAIQQIMTSLTGSSNWQRVVKKVVEEVQRGISGQWSLLAMVGEMRHIAPTVIGLPLELSLCGTMLAQTAANVDIHISPPLSDSFRPSQLLETNVDIHADIKPKAYFYIIAMMGINTQYFQSGLEFHAEFSANSTMKTDARINVKEKNVKIETSPCRQEVELASVRSEVYAISRNMEEVDYEKKSQLLPEGEIPSTPDQRFQTSERSSRYGWKQSNIPNVISKEYQQSSEEAHLYNGRGRFYASTSCRKFESFGCSACLSLKSRNSAFLRNTYLHKVVGELEGKLVLKPVHTDTDIDKIELEIQAGSKAASKIIDVANSGSKKEKETSPYEDIQTKLKKILGIENIFKVANKTRHRRRRVHRTEKPSVTDLWPEHSTSHLFSSSSSSVTSFDDGKELGNQHKKGGIRQSRKKRGSGSRSSSASSEVCSNSIEDQSGDRHCSGDSEYSNQKTNLPVYQFWFKPADEQDPGREILNGSSPSSASDEGISRVMSQPKFLGDIKPPILAAVLRAIHRNEQPTGLQLVLYADAEPRRLRIQVFVSSIRESSRWKLCADASVINSHKVSGSLKWGKDCKDYQIASQIAIGQFAAYPAMQMKLEWPKVPSTVRTIARWFYSFLPGAAYMLGYSQRQQQGPSHQATLVMALTSPRTCDVFFKLPELIIYDRAIRLPLPFPASPGTPISTLLSADWNVFYQATLSIIDNLKAHCSVFQNTITTFNGVEFNYSMPANCYHVLVQDCSPERKFLVMIKRLEESADLIAINVRLASHEVDMYVSNGLIQLKINGVKVPTDVPYTSNSDASMLISSEKEGLSLKAPDYGIDKLYYNGHRLKIQVAFWMAGKTCGICGKYDAEKEREYQMPSGYLAKDAASFGQSWIISEDPCAGGCKLQRKFVKIEKLVAFEKKAAKCFSVEPVLRCVEGCSATKTVSISVGFHCVPVDSTLSLEGQVRLNQKSEDLATAVSAHTACSCQQQSCPA</sequence>
<dbReference type="SUPFAM" id="SSF56968">
    <property type="entry name" value="Lipovitellin-phosvitin complex, beta-sheet shell regions"/>
    <property type="match status" value="3"/>
</dbReference>
<dbReference type="Pfam" id="PF09175">
    <property type="entry name" value="Vit_b-sht_shell"/>
    <property type="match status" value="1"/>
</dbReference>
<dbReference type="Gene3D" id="2.20.80.10">
    <property type="entry name" value="Lipovitellin-phosvitin complex, chain A, domain 4"/>
    <property type="match status" value="1"/>
</dbReference>
<name>A0A7K9THT0_9PICI</name>
<dbReference type="InterPro" id="IPR015819">
    <property type="entry name" value="Lipid_transp_b-sht_shell"/>
</dbReference>
<comment type="caution">
    <text evidence="6">Lacks conserved residue(s) required for the propagation of feature annotation.</text>
</comment>
<keyword evidence="5" id="KW-0325">Glycoprotein</keyword>
<evidence type="ECO:0000313" key="11">
    <source>
        <dbReference type="Proteomes" id="UP000566440"/>
    </source>
</evidence>
<evidence type="ECO:0000256" key="5">
    <source>
        <dbReference type="ARBA" id="ARBA00023180"/>
    </source>
</evidence>
<dbReference type="SMART" id="SM01169">
    <property type="entry name" value="DUF1943"/>
    <property type="match status" value="1"/>
</dbReference>
<dbReference type="Gene3D" id="2.30.230.10">
    <property type="entry name" value="Lipovitellin, beta-sheet shell regions, chain A"/>
    <property type="match status" value="1"/>
</dbReference>
<feature type="non-terminal residue" evidence="10">
    <location>
        <position position="1"/>
    </location>
</feature>
<dbReference type="PANTHER" id="PTHR23345">
    <property type="entry name" value="VITELLOGENIN-RELATED"/>
    <property type="match status" value="1"/>
</dbReference>
<feature type="compositionally biased region" description="Basic and acidic residues" evidence="7">
    <location>
        <begin position="1093"/>
        <end position="1107"/>
    </location>
</feature>
<reference evidence="10 11" key="1">
    <citation type="submission" date="2019-09" db="EMBL/GenBank/DDBJ databases">
        <title>Bird 10,000 Genomes (B10K) Project - Family phase.</title>
        <authorList>
            <person name="Zhang G."/>
        </authorList>
    </citation>
    <scope>NUCLEOTIDE SEQUENCE [LARGE SCALE GENOMIC DNA]</scope>
    <source>
        <strain evidence="10">B10K-DU-001-62</strain>
        <tissue evidence="10">Muscle</tissue>
    </source>
</reference>
<evidence type="ECO:0000259" key="9">
    <source>
        <dbReference type="PROSITE" id="PS51233"/>
    </source>
</evidence>
<organism evidence="10 11">
    <name type="scientific">Galbula dea</name>
    <dbReference type="NCBI Taxonomy" id="1109041"/>
    <lineage>
        <taxon>Eukaryota</taxon>
        <taxon>Metazoa</taxon>
        <taxon>Chordata</taxon>
        <taxon>Craniata</taxon>
        <taxon>Vertebrata</taxon>
        <taxon>Euteleostomi</taxon>
        <taxon>Archelosauria</taxon>
        <taxon>Archosauria</taxon>
        <taxon>Dinosauria</taxon>
        <taxon>Saurischia</taxon>
        <taxon>Theropoda</taxon>
        <taxon>Coelurosauria</taxon>
        <taxon>Aves</taxon>
        <taxon>Neognathae</taxon>
        <taxon>Neoaves</taxon>
        <taxon>Telluraves</taxon>
        <taxon>Coraciimorphae</taxon>
        <taxon>Piciformes</taxon>
        <taxon>Galbulidae</taxon>
        <taxon>Galbula</taxon>
    </lineage>
</organism>
<protein>
    <submittedName>
        <fullName evidence="10">VIT2 protein</fullName>
    </submittedName>
</protein>
<dbReference type="SMART" id="SM01170">
    <property type="entry name" value="DUF1944"/>
    <property type="match status" value="1"/>
</dbReference>
<evidence type="ECO:0000256" key="1">
    <source>
        <dbReference type="ARBA" id="ARBA00022553"/>
    </source>
</evidence>
<dbReference type="SMART" id="SM00216">
    <property type="entry name" value="VWD"/>
    <property type="match status" value="1"/>
</dbReference>
<dbReference type="InterPro" id="IPR015817">
    <property type="entry name" value="Vitellinogen_open_b-sht_sub1"/>
</dbReference>
<dbReference type="EMBL" id="VWZX01011112">
    <property type="protein sequence ID" value="NXI48062.1"/>
    <property type="molecule type" value="Genomic_DNA"/>
</dbReference>
<dbReference type="PROSITE" id="PS51233">
    <property type="entry name" value="VWFD"/>
    <property type="match status" value="1"/>
</dbReference>
<feature type="region of interest" description="Disordered" evidence="7">
    <location>
        <begin position="1197"/>
        <end position="1216"/>
    </location>
</feature>
<dbReference type="Gene3D" id="2.20.50.20">
    <property type="entry name" value="Lipovitellin. Chain A, domain 3"/>
    <property type="match status" value="1"/>
</dbReference>
<feature type="region of interest" description="Disordered" evidence="7">
    <location>
        <begin position="919"/>
        <end position="938"/>
    </location>
</feature>
<dbReference type="Gene3D" id="2.20.90.10">
    <property type="entry name" value="Vitellinogen, beta-sheet shell domain"/>
    <property type="match status" value="1"/>
</dbReference>
<dbReference type="PROSITE" id="PS51211">
    <property type="entry name" value="VITELLOGENIN"/>
    <property type="match status" value="1"/>
</dbReference>